<dbReference type="InterPro" id="IPR048903">
    <property type="entry name" value="MdcG_N"/>
</dbReference>
<accession>A0A158CTE8</accession>
<dbReference type="GO" id="GO:0016779">
    <property type="term" value="F:nucleotidyltransferase activity"/>
    <property type="evidence" value="ECO:0007669"/>
    <property type="project" value="UniProtKB-KW"/>
</dbReference>
<evidence type="ECO:0000259" key="3">
    <source>
        <dbReference type="Pfam" id="PF10620"/>
    </source>
</evidence>
<dbReference type="InterPro" id="IPR049180">
    <property type="entry name" value="MdcG_C"/>
</dbReference>
<dbReference type="Proteomes" id="UP000054903">
    <property type="component" value="Unassembled WGS sequence"/>
</dbReference>
<reference evidence="5" key="1">
    <citation type="submission" date="2016-01" db="EMBL/GenBank/DDBJ databases">
        <authorList>
            <person name="Peeters C."/>
        </authorList>
    </citation>
    <scope>NUCLEOTIDE SEQUENCE</scope>
    <source>
        <strain evidence="5">LMG 29320</strain>
    </source>
</reference>
<dbReference type="Pfam" id="PF20866">
    <property type="entry name" value="MdcG_N"/>
    <property type="match status" value="1"/>
</dbReference>
<dbReference type="NCBIfam" id="TIGR03135">
    <property type="entry name" value="malonate_mdcG"/>
    <property type="match status" value="1"/>
</dbReference>
<protein>
    <submittedName>
        <fullName evidence="5">Phosphoribosyl-dephospho-CoA transferase</fullName>
        <ecNumber evidence="5">2.7.7.66</ecNumber>
    </submittedName>
</protein>
<keyword evidence="1 5" id="KW-0808">Transferase</keyword>
<evidence type="ECO:0000256" key="1">
    <source>
        <dbReference type="ARBA" id="ARBA00022679"/>
    </source>
</evidence>
<keyword evidence="2 5" id="KW-0548">Nucleotidyltransferase</keyword>
<proteinExistence type="predicted"/>
<dbReference type="NCBIfam" id="NF002332">
    <property type="entry name" value="PRK01293.1"/>
    <property type="match status" value="1"/>
</dbReference>
<feature type="domain" description="Phosphoribosyl-dephospho-CoA transferase MdcG N-terminal" evidence="4">
    <location>
        <begin position="19"/>
        <end position="93"/>
    </location>
</feature>
<evidence type="ECO:0000256" key="2">
    <source>
        <dbReference type="ARBA" id="ARBA00022695"/>
    </source>
</evidence>
<dbReference type="Pfam" id="PF10620">
    <property type="entry name" value="MdcG"/>
    <property type="match status" value="1"/>
</dbReference>
<dbReference type="RefSeq" id="WP_244158612.1">
    <property type="nucleotide sequence ID" value="NZ_FCNX02000012.1"/>
</dbReference>
<keyword evidence="6" id="KW-1185">Reference proteome</keyword>
<dbReference type="InterPro" id="IPR017557">
    <property type="entry name" value="Holo-ACP_synthase"/>
</dbReference>
<evidence type="ECO:0000259" key="4">
    <source>
        <dbReference type="Pfam" id="PF20866"/>
    </source>
</evidence>
<sequence length="204" mass="22326">MGANASWRTAVLLANKEIRPHDLLWISEPRDFRAKAELPAWASPEWLSVAPVVVRREAVSANDIVPVGIRGRTRGERFAAFITSERKSRRITPEALFRAGARREQTAVARLLCMRALAQIAPELDQLQLAWGVIGSVGFTLASGVSTLRQDSDLGLLLRDARPLPRTEAYALLWLLRTAPARIDMQVDTGYGGFALACIGPSAA</sequence>
<gene>
    <name evidence="5" type="primary">mdcG_2</name>
    <name evidence="5" type="ORF">AWB77_04508</name>
</gene>
<evidence type="ECO:0000313" key="5">
    <source>
        <dbReference type="EMBL" id="SAK85588.1"/>
    </source>
</evidence>
<dbReference type="AlphaFoldDB" id="A0A158CTE8"/>
<feature type="domain" description="Phosphoribosyl-dephospho-CoA transferase MdcG C-terminal" evidence="3">
    <location>
        <begin position="109"/>
        <end position="197"/>
    </location>
</feature>
<organism evidence="5 6">
    <name type="scientific">Caballeronia fortuita</name>
    <dbReference type="NCBI Taxonomy" id="1777138"/>
    <lineage>
        <taxon>Bacteria</taxon>
        <taxon>Pseudomonadati</taxon>
        <taxon>Pseudomonadota</taxon>
        <taxon>Betaproteobacteria</taxon>
        <taxon>Burkholderiales</taxon>
        <taxon>Burkholderiaceae</taxon>
        <taxon>Caballeronia</taxon>
    </lineage>
</organism>
<name>A0A158CTE8_9BURK</name>
<dbReference type="STRING" id="1777138.AWB77_04508"/>
<comment type="caution">
    <text evidence="5">The sequence shown here is derived from an EMBL/GenBank/DDBJ whole genome shotgun (WGS) entry which is preliminary data.</text>
</comment>
<evidence type="ECO:0000313" key="6">
    <source>
        <dbReference type="Proteomes" id="UP000054903"/>
    </source>
</evidence>
<dbReference type="EC" id="2.7.7.66" evidence="5"/>
<dbReference type="EMBL" id="FCNX02000012">
    <property type="protein sequence ID" value="SAK85588.1"/>
    <property type="molecule type" value="Genomic_DNA"/>
</dbReference>